<sequence>MTLKLFRYLFIGICCLLVLNSIPTTFVNADTSSAKAHSISSNSSAALSQRSQRDIEYNITIDQLPLTGIELKSVLLHSNFSQSNDTINNDDLLNYYYDILSSGVQNVIVDLELTDNIWTLVDTSITFQSFLSKTKVFLDDTDTNLSANLFFMMLRIQNNSLTFIDYSSPSQNISALLEHGLGGSYIYKPDDLLSDRKAGKTFDMNGVNAVNGWPTLNRFLYEIRRRVVISEISQVMESDESPYTFNRSIMHFDEFNATLDIPTTVEEVRNTSLIPWRFLLSNFTESDGPQYISYGYSPIIANKFDSSNILLLSDLTTPINSWSWKVGEPKKQSSLPKDKSFTAYNCGYMSYTVHNISSEWIVGNCYDKLYGLCRSYNDNFGFILSENENSYFDFDSFSGSNCPDGFDFSIPSTPLQKLALEFFLKKYEMGNINIWIDINSISVSDCWVTGGPFASCPYQKVMSGRNFTRMLTPACVCSFGLLVIVTLLNLLSAPIHDNRNNWKKVISKMAVPESDGVPA</sequence>
<evidence type="ECO:0000256" key="9">
    <source>
        <dbReference type="ARBA" id="ARBA00039865"/>
    </source>
</evidence>
<dbReference type="InterPro" id="IPR051008">
    <property type="entry name" value="Telomere_Capping_Maintenance"/>
</dbReference>
<evidence type="ECO:0000259" key="12">
    <source>
        <dbReference type="Pfam" id="PF25506"/>
    </source>
</evidence>
<evidence type="ECO:0000256" key="5">
    <source>
        <dbReference type="ARBA" id="ARBA00023136"/>
    </source>
</evidence>
<evidence type="ECO:0000256" key="1">
    <source>
        <dbReference type="ARBA" id="ARBA00004479"/>
    </source>
</evidence>
<evidence type="ECO:0000256" key="6">
    <source>
        <dbReference type="ARBA" id="ARBA00023180"/>
    </source>
</evidence>
<protein>
    <recommendedName>
        <fullName evidence="9">Maintenance of telomere capping protein 6</fullName>
    </recommendedName>
</protein>
<keyword evidence="3 11" id="KW-0732">Signal</keyword>
<dbReference type="KEGG" id="tpf:TPHA_0A05060"/>
<dbReference type="GeneID" id="11532438"/>
<evidence type="ECO:0000256" key="4">
    <source>
        <dbReference type="ARBA" id="ARBA00022989"/>
    </source>
</evidence>
<gene>
    <name evidence="13" type="primary">TPHA0A05060</name>
    <name evidence="13" type="ordered locus">TPHA_0A05060</name>
</gene>
<dbReference type="InterPro" id="IPR057530">
    <property type="entry name" value="TIM-barrel_MTC6"/>
</dbReference>
<dbReference type="GO" id="GO:0071464">
    <property type="term" value="P:cellular response to hydrostatic pressure"/>
    <property type="evidence" value="ECO:0007669"/>
    <property type="project" value="EnsemblFungi"/>
</dbReference>
<dbReference type="OrthoDB" id="5573651at2759"/>
<dbReference type="HOGENOM" id="CLU_033723_0_0_1"/>
<organism evidence="13 14">
    <name type="scientific">Tetrapisispora phaffii (strain ATCC 24235 / CBS 4417 / NBRC 1672 / NRRL Y-8282 / UCD 70-5)</name>
    <name type="common">Yeast</name>
    <name type="synonym">Fabospora phaffii</name>
    <dbReference type="NCBI Taxonomy" id="1071381"/>
    <lineage>
        <taxon>Eukaryota</taxon>
        <taxon>Fungi</taxon>
        <taxon>Dikarya</taxon>
        <taxon>Ascomycota</taxon>
        <taxon>Saccharomycotina</taxon>
        <taxon>Saccharomycetes</taxon>
        <taxon>Saccharomycetales</taxon>
        <taxon>Saccharomycetaceae</taxon>
        <taxon>Tetrapisispora</taxon>
    </lineage>
</organism>
<comment type="similarity">
    <text evidence="8">Belongs to the MTC6 family.</text>
</comment>
<keyword evidence="5 10" id="KW-0472">Membrane</keyword>
<feature type="domain" description="MTC6 partial TIM-barrel" evidence="12">
    <location>
        <begin position="42"/>
        <end position="322"/>
    </location>
</feature>
<dbReference type="STRING" id="1071381.G8BNV3"/>
<dbReference type="GO" id="GO:0005789">
    <property type="term" value="C:endoplasmic reticulum membrane"/>
    <property type="evidence" value="ECO:0007669"/>
    <property type="project" value="EnsemblFungi"/>
</dbReference>
<keyword evidence="2 10" id="KW-0812">Transmembrane</keyword>
<evidence type="ECO:0000256" key="8">
    <source>
        <dbReference type="ARBA" id="ARBA00038159"/>
    </source>
</evidence>
<evidence type="ECO:0000256" key="10">
    <source>
        <dbReference type="SAM" id="Phobius"/>
    </source>
</evidence>
<accession>G8BNV3</accession>
<name>G8BNV3_TETPH</name>
<evidence type="ECO:0000256" key="7">
    <source>
        <dbReference type="ARBA" id="ARBA00037703"/>
    </source>
</evidence>
<dbReference type="PANTHER" id="PTHR35518">
    <property type="entry name" value="MAINTENANCE OF TELOMOERE CAPPING"/>
    <property type="match status" value="1"/>
</dbReference>
<evidence type="ECO:0000256" key="11">
    <source>
        <dbReference type="SAM" id="SignalP"/>
    </source>
</evidence>
<feature type="signal peptide" evidence="11">
    <location>
        <begin position="1"/>
        <end position="29"/>
    </location>
</feature>
<dbReference type="EMBL" id="HE612856">
    <property type="protein sequence ID" value="CCE61581.1"/>
    <property type="molecule type" value="Genomic_DNA"/>
</dbReference>
<feature type="chain" id="PRO_5003508534" description="Maintenance of telomere capping protein 6" evidence="11">
    <location>
        <begin position="30"/>
        <end position="519"/>
    </location>
</feature>
<keyword evidence="4 10" id="KW-1133">Transmembrane helix</keyword>
<comment type="subcellular location">
    <subcellularLocation>
        <location evidence="1">Membrane</location>
        <topology evidence="1">Single-pass type I membrane protein</topology>
    </subcellularLocation>
</comment>
<dbReference type="Proteomes" id="UP000005666">
    <property type="component" value="Chromosome 1"/>
</dbReference>
<evidence type="ECO:0000256" key="3">
    <source>
        <dbReference type="ARBA" id="ARBA00022729"/>
    </source>
</evidence>
<dbReference type="PANTHER" id="PTHR35518:SF2">
    <property type="entry name" value="MAINTENANCE OF TELOMERE CAPPING PROTEIN 6"/>
    <property type="match status" value="1"/>
</dbReference>
<dbReference type="OMA" id="WGTIDPQ"/>
<dbReference type="RefSeq" id="XP_003684015.1">
    <property type="nucleotide sequence ID" value="XM_003683967.1"/>
</dbReference>
<comment type="function">
    <text evidence="7">May be involved in telomere capping.</text>
</comment>
<reference evidence="13 14" key="1">
    <citation type="journal article" date="2011" name="Proc. Natl. Acad. Sci. U.S.A.">
        <title>Evolutionary erosion of yeast sex chromosomes by mating-type switching accidents.</title>
        <authorList>
            <person name="Gordon J.L."/>
            <person name="Armisen D."/>
            <person name="Proux-Wera E."/>
            <person name="Oheigeartaigh S.S."/>
            <person name="Byrne K.P."/>
            <person name="Wolfe K.H."/>
        </authorList>
    </citation>
    <scope>NUCLEOTIDE SEQUENCE [LARGE SCALE GENOMIC DNA]</scope>
    <source>
        <strain evidence="14">ATCC 24235 / CBS 4417 / NBRC 1672 / NRRL Y-8282 / UCD 70-5</strain>
    </source>
</reference>
<dbReference type="Pfam" id="PF25506">
    <property type="entry name" value="TIM-barrel_MTC6"/>
    <property type="match status" value="1"/>
</dbReference>
<dbReference type="eggNOG" id="ENOG502QVFP">
    <property type="taxonomic scope" value="Eukaryota"/>
</dbReference>
<evidence type="ECO:0000256" key="2">
    <source>
        <dbReference type="ARBA" id="ARBA00022692"/>
    </source>
</evidence>
<evidence type="ECO:0000313" key="13">
    <source>
        <dbReference type="EMBL" id="CCE61581.1"/>
    </source>
</evidence>
<proteinExistence type="inferred from homology"/>
<feature type="transmembrane region" description="Helical" evidence="10">
    <location>
        <begin position="470"/>
        <end position="491"/>
    </location>
</feature>
<keyword evidence="6" id="KW-0325">Glycoprotein</keyword>
<keyword evidence="14" id="KW-1185">Reference proteome</keyword>
<dbReference type="AlphaFoldDB" id="G8BNV3"/>
<evidence type="ECO:0000313" key="14">
    <source>
        <dbReference type="Proteomes" id="UP000005666"/>
    </source>
</evidence>